<evidence type="ECO:0000256" key="9">
    <source>
        <dbReference type="ARBA" id="ARBA00023224"/>
    </source>
</evidence>
<feature type="transmembrane region" description="Helical" evidence="11">
    <location>
        <begin position="124"/>
        <end position="144"/>
    </location>
</feature>
<evidence type="ECO:0000256" key="7">
    <source>
        <dbReference type="ARBA" id="ARBA00023136"/>
    </source>
</evidence>
<feature type="transmembrane region" description="Helical" evidence="11">
    <location>
        <begin position="278"/>
        <end position="294"/>
    </location>
</feature>
<dbReference type="CDD" id="cd14966">
    <property type="entry name" value="7tmD_STE3"/>
    <property type="match status" value="1"/>
</dbReference>
<keyword evidence="5 11" id="KW-1133">Transmembrane helix</keyword>
<evidence type="ECO:0000256" key="3">
    <source>
        <dbReference type="ARBA" id="ARBA00022507"/>
    </source>
</evidence>
<proteinExistence type="inferred from homology"/>
<keyword evidence="3" id="KW-0589">Pheromone response</keyword>
<evidence type="ECO:0000256" key="10">
    <source>
        <dbReference type="SAM" id="MobiDB-lite"/>
    </source>
</evidence>
<feature type="transmembrane region" description="Helical" evidence="11">
    <location>
        <begin position="43"/>
        <end position="62"/>
    </location>
</feature>
<feature type="transmembrane region" description="Helical" evidence="11">
    <location>
        <begin position="164"/>
        <end position="191"/>
    </location>
</feature>
<organism evidence="12 13">
    <name type="scientific">Penicillium alfredii</name>
    <dbReference type="NCBI Taxonomy" id="1506179"/>
    <lineage>
        <taxon>Eukaryota</taxon>
        <taxon>Fungi</taxon>
        <taxon>Dikarya</taxon>
        <taxon>Ascomycota</taxon>
        <taxon>Pezizomycotina</taxon>
        <taxon>Eurotiomycetes</taxon>
        <taxon>Eurotiomycetidae</taxon>
        <taxon>Eurotiales</taxon>
        <taxon>Aspergillaceae</taxon>
        <taxon>Penicillium</taxon>
    </lineage>
</organism>
<dbReference type="GO" id="GO:0000750">
    <property type="term" value="P:pheromone-dependent signal transduction involved in conjugation with cellular fusion"/>
    <property type="evidence" value="ECO:0007669"/>
    <property type="project" value="TreeGrafter"/>
</dbReference>
<name>A0A9W9KGM4_9EURO</name>
<feature type="compositionally biased region" description="Polar residues" evidence="10">
    <location>
        <begin position="434"/>
        <end position="443"/>
    </location>
</feature>
<feature type="region of interest" description="Disordered" evidence="10">
    <location>
        <begin position="430"/>
        <end position="458"/>
    </location>
</feature>
<evidence type="ECO:0000313" key="13">
    <source>
        <dbReference type="Proteomes" id="UP001141434"/>
    </source>
</evidence>
<gene>
    <name evidence="12" type="ORF">NUU61_002180</name>
</gene>
<dbReference type="AlphaFoldDB" id="A0A9W9KGM4"/>
<feature type="region of interest" description="Disordered" evidence="10">
    <location>
        <begin position="359"/>
        <end position="394"/>
    </location>
</feature>
<evidence type="ECO:0008006" key="14">
    <source>
        <dbReference type="Google" id="ProtNLM"/>
    </source>
</evidence>
<evidence type="ECO:0000256" key="2">
    <source>
        <dbReference type="ARBA" id="ARBA00011085"/>
    </source>
</evidence>
<dbReference type="PRINTS" id="PR00899">
    <property type="entry name" value="GPCRSTE3"/>
</dbReference>
<dbReference type="GO" id="GO:0005886">
    <property type="term" value="C:plasma membrane"/>
    <property type="evidence" value="ECO:0007669"/>
    <property type="project" value="TreeGrafter"/>
</dbReference>
<dbReference type="PANTHER" id="PTHR28097">
    <property type="entry name" value="PHEROMONE A FACTOR RECEPTOR"/>
    <property type="match status" value="1"/>
</dbReference>
<keyword evidence="6" id="KW-0297">G-protein coupled receptor</keyword>
<evidence type="ECO:0000313" key="12">
    <source>
        <dbReference type="EMBL" id="KAJ5104833.1"/>
    </source>
</evidence>
<reference evidence="12" key="1">
    <citation type="submission" date="2022-11" db="EMBL/GenBank/DDBJ databases">
        <authorList>
            <person name="Petersen C."/>
        </authorList>
    </citation>
    <scope>NUCLEOTIDE SEQUENCE</scope>
    <source>
        <strain evidence="12">IBT 34128</strain>
    </source>
</reference>
<keyword evidence="13" id="KW-1185">Reference proteome</keyword>
<evidence type="ECO:0000256" key="6">
    <source>
        <dbReference type="ARBA" id="ARBA00023040"/>
    </source>
</evidence>
<evidence type="ECO:0000256" key="1">
    <source>
        <dbReference type="ARBA" id="ARBA00004141"/>
    </source>
</evidence>
<reference evidence="12" key="2">
    <citation type="journal article" date="2023" name="IMA Fungus">
        <title>Comparative genomic study of the Penicillium genus elucidates a diverse pangenome and 15 lateral gene transfer events.</title>
        <authorList>
            <person name="Petersen C."/>
            <person name="Sorensen T."/>
            <person name="Nielsen M.R."/>
            <person name="Sondergaard T.E."/>
            <person name="Sorensen J.L."/>
            <person name="Fitzpatrick D.A."/>
            <person name="Frisvad J.C."/>
            <person name="Nielsen K.L."/>
        </authorList>
    </citation>
    <scope>NUCLEOTIDE SEQUENCE</scope>
    <source>
        <strain evidence="12">IBT 34128</strain>
    </source>
</reference>
<dbReference type="Proteomes" id="UP001141434">
    <property type="component" value="Unassembled WGS sequence"/>
</dbReference>
<comment type="similarity">
    <text evidence="2">Belongs to the G-protein coupled receptor 4 family.</text>
</comment>
<keyword evidence="8" id="KW-0675">Receptor</keyword>
<dbReference type="Pfam" id="PF02076">
    <property type="entry name" value="STE3"/>
    <property type="match status" value="1"/>
</dbReference>
<evidence type="ECO:0000256" key="11">
    <source>
        <dbReference type="SAM" id="Phobius"/>
    </source>
</evidence>
<comment type="caution">
    <text evidence="12">The sequence shown here is derived from an EMBL/GenBank/DDBJ whole genome shotgun (WGS) entry which is preliminary data.</text>
</comment>
<comment type="subcellular location">
    <subcellularLocation>
        <location evidence="1">Membrane</location>
        <topology evidence="1">Multi-pass membrane protein</topology>
    </subcellularLocation>
</comment>
<protein>
    <recommendedName>
        <fullName evidence="14">A-pheromone receptor PreA</fullName>
    </recommendedName>
</protein>
<dbReference type="GeneID" id="81391930"/>
<feature type="compositionally biased region" description="Polar residues" evidence="10">
    <location>
        <begin position="381"/>
        <end position="394"/>
    </location>
</feature>
<feature type="transmembrane region" description="Helical" evidence="11">
    <location>
        <begin position="219"/>
        <end position="239"/>
    </location>
</feature>
<evidence type="ECO:0000256" key="8">
    <source>
        <dbReference type="ARBA" id="ARBA00023170"/>
    </source>
</evidence>
<accession>A0A9W9KGM4</accession>
<keyword evidence="7 11" id="KW-0472">Membrane</keyword>
<dbReference type="EMBL" id="JAPMSZ010000004">
    <property type="protein sequence ID" value="KAJ5104833.1"/>
    <property type="molecule type" value="Genomic_DNA"/>
</dbReference>
<feature type="transmembrane region" description="Helical" evidence="11">
    <location>
        <begin position="82"/>
        <end position="104"/>
    </location>
</feature>
<dbReference type="GO" id="GO:0004932">
    <property type="term" value="F:mating-type factor pheromone receptor activity"/>
    <property type="evidence" value="ECO:0007669"/>
    <property type="project" value="InterPro"/>
</dbReference>
<evidence type="ECO:0000256" key="4">
    <source>
        <dbReference type="ARBA" id="ARBA00022692"/>
    </source>
</evidence>
<dbReference type="RefSeq" id="XP_056513829.1">
    <property type="nucleotide sequence ID" value="XM_056652762.1"/>
</dbReference>
<keyword evidence="4 11" id="KW-0812">Transmembrane</keyword>
<evidence type="ECO:0000256" key="5">
    <source>
        <dbReference type="ARBA" id="ARBA00022989"/>
    </source>
</evidence>
<dbReference type="PANTHER" id="PTHR28097:SF1">
    <property type="entry name" value="PHEROMONE A FACTOR RECEPTOR"/>
    <property type="match status" value="1"/>
</dbReference>
<keyword evidence="9" id="KW-0807">Transducer</keyword>
<feature type="transmembrane region" description="Helical" evidence="11">
    <location>
        <begin position="12"/>
        <end position="31"/>
    </location>
</feature>
<dbReference type="InterPro" id="IPR001499">
    <property type="entry name" value="GPCR_STE3"/>
</dbReference>
<dbReference type="OrthoDB" id="2874149at2759"/>
<sequence length="473" mass="53499">MDTTHKRYPLAVAIPILSFVAIALCIPPLILHTKNRNFPAASLICWSLVLNLFNIINALLWPTDDVDSWWDGTGLCDVEVKIMVAGYVAVPGTIMCIFRSLAIVLDTNRATLVPTKTQRLRNHLMNTLFCVVVPVIAMITHYVWQRSRYYLYAISGCVNNFDESWVSFVLAYMWPPIICLIAGYYCCLVLIRLRRYRSDFVNILRASQSNMSKSRFLRLFFLAFTMLIAIIPVQGYVVYYDLTLSLPWHPYSWSRIHGPAWHQIIKVPTQGLVFFDRWTPIASAVMIFIFFGFGRDATRMYRAFFWKLGLGKCFPNVARPVDSRATAPAANTSSATTVVGSFGSKAKLLFGRRKAPVPQDAWPGSLPSTRTNYNDIEKGNTSHPNQPPQKTSWFRSPWFRMRQRLGSGVQDRDTLLEDLSVPSQSLCTNAWAGTGQSRGSSELASGPASPELPEQREFIRVKQVISQQSEMQG</sequence>